<dbReference type="InterPro" id="IPR001647">
    <property type="entry name" value="HTH_TetR"/>
</dbReference>
<dbReference type="Pfam" id="PF00440">
    <property type="entry name" value="TetR_N"/>
    <property type="match status" value="1"/>
</dbReference>
<gene>
    <name evidence="3" type="ORF">AB5J58_31380</name>
</gene>
<evidence type="ECO:0000256" key="1">
    <source>
        <dbReference type="ARBA" id="ARBA00023125"/>
    </source>
</evidence>
<proteinExistence type="predicted"/>
<reference evidence="3" key="1">
    <citation type="submission" date="2024-07" db="EMBL/GenBank/DDBJ databases">
        <authorList>
            <person name="Yu S.T."/>
        </authorList>
    </citation>
    <scope>NUCLEOTIDE SEQUENCE</scope>
    <source>
        <strain evidence="3">R08</strain>
    </source>
</reference>
<feature type="domain" description="HTH tetR-type" evidence="2">
    <location>
        <begin position="28"/>
        <end position="75"/>
    </location>
</feature>
<accession>A0AB39MHJ6</accession>
<dbReference type="SUPFAM" id="SSF48498">
    <property type="entry name" value="Tetracyclin repressor-like, C-terminal domain"/>
    <property type="match status" value="1"/>
</dbReference>
<dbReference type="Gene3D" id="1.10.357.10">
    <property type="entry name" value="Tetracycline Repressor, domain 2"/>
    <property type="match status" value="1"/>
</dbReference>
<evidence type="ECO:0000259" key="2">
    <source>
        <dbReference type="Pfam" id="PF00440"/>
    </source>
</evidence>
<dbReference type="AlphaFoldDB" id="A0AB39MHJ6"/>
<dbReference type="RefSeq" id="WP_369189978.1">
    <property type="nucleotide sequence ID" value="NZ_CP163431.1"/>
</dbReference>
<protein>
    <submittedName>
        <fullName evidence="3">TetR family transcriptional regulator</fullName>
    </submittedName>
</protein>
<dbReference type="InterPro" id="IPR009057">
    <property type="entry name" value="Homeodomain-like_sf"/>
</dbReference>
<evidence type="ECO:0000313" key="3">
    <source>
        <dbReference type="EMBL" id="XDQ04384.1"/>
    </source>
</evidence>
<dbReference type="EMBL" id="CP163431">
    <property type="protein sequence ID" value="XDQ04384.1"/>
    <property type="molecule type" value="Genomic_DNA"/>
</dbReference>
<sequence>MTEQQEQQEQQKPPRKIQQRTIDGRGRIINAAARKFIEDGYRGASLSDIILDAESNKRFFYNQFSEGKRDVARAIMANTLTMDGLLPQRLKVQEIYDIGMILAYRVANEDALLAALKLSFEFGSNEEYGTPWGDWVTFNVGQLTDAKNQGELRSHVVPEEQARQLPGFWSGLVLTSIVIDGGLHEVETHISRAYQNLMAVIAVPEVLPFIDFSADRGERLYVSFLESQA</sequence>
<dbReference type="SUPFAM" id="SSF46689">
    <property type="entry name" value="Homeodomain-like"/>
    <property type="match status" value="1"/>
</dbReference>
<dbReference type="GO" id="GO:0003677">
    <property type="term" value="F:DNA binding"/>
    <property type="evidence" value="ECO:0007669"/>
    <property type="project" value="UniProtKB-KW"/>
</dbReference>
<keyword evidence="1" id="KW-0238">DNA-binding</keyword>
<name>A0AB39MHJ6_9ACTN</name>
<dbReference type="InterPro" id="IPR036271">
    <property type="entry name" value="Tet_transcr_reg_TetR-rel_C_sf"/>
</dbReference>
<organism evidence="3">
    <name type="scientific">Streptomyces sp. R08</name>
    <dbReference type="NCBI Taxonomy" id="3238624"/>
    <lineage>
        <taxon>Bacteria</taxon>
        <taxon>Bacillati</taxon>
        <taxon>Actinomycetota</taxon>
        <taxon>Actinomycetes</taxon>
        <taxon>Kitasatosporales</taxon>
        <taxon>Streptomycetaceae</taxon>
        <taxon>Streptomyces</taxon>
    </lineage>
</organism>